<name>A0A0V1CV48_TRIPS</name>
<dbReference type="Proteomes" id="UP000054995">
    <property type="component" value="Unassembled WGS sequence"/>
</dbReference>
<dbReference type="EMBL" id="JYDT01004828">
    <property type="protein sequence ID" value="KRY53048.1"/>
    <property type="molecule type" value="Genomic_DNA"/>
</dbReference>
<organism evidence="1 2">
    <name type="scientific">Trichinella pseudospiralis</name>
    <name type="common">Parasitic roundworm</name>
    <dbReference type="NCBI Taxonomy" id="6337"/>
    <lineage>
        <taxon>Eukaryota</taxon>
        <taxon>Metazoa</taxon>
        <taxon>Ecdysozoa</taxon>
        <taxon>Nematoda</taxon>
        <taxon>Enoplea</taxon>
        <taxon>Dorylaimia</taxon>
        <taxon>Trichinellida</taxon>
        <taxon>Trichinellidae</taxon>
        <taxon>Trichinella</taxon>
    </lineage>
</organism>
<evidence type="ECO:0000313" key="1">
    <source>
        <dbReference type="EMBL" id="KRY53048.1"/>
    </source>
</evidence>
<evidence type="ECO:0000313" key="2">
    <source>
        <dbReference type="Proteomes" id="UP000054995"/>
    </source>
</evidence>
<protein>
    <submittedName>
        <fullName evidence="1">Uncharacterized protein</fullName>
    </submittedName>
</protein>
<reference evidence="1 2" key="1">
    <citation type="submission" date="2015-01" db="EMBL/GenBank/DDBJ databases">
        <title>Evolution of Trichinella species and genotypes.</title>
        <authorList>
            <person name="Korhonen P.K."/>
            <person name="Edoardo P."/>
            <person name="Giuseppe L.R."/>
            <person name="Gasser R.B."/>
        </authorList>
    </citation>
    <scope>NUCLEOTIDE SEQUENCE [LARGE SCALE GENOMIC DNA]</scope>
    <source>
        <strain evidence="1">ISS470</strain>
    </source>
</reference>
<gene>
    <name evidence="1" type="ORF">T4D_3574</name>
</gene>
<accession>A0A0V1CV48</accession>
<feature type="non-terminal residue" evidence="1">
    <location>
        <position position="36"/>
    </location>
</feature>
<sequence length="36" mass="4215">MRDGLGDWYMPSADTTHAFKSPTLYGHFKEAYVHRQ</sequence>
<keyword evidence="2" id="KW-1185">Reference proteome</keyword>
<dbReference type="AlphaFoldDB" id="A0A0V1CV48"/>
<comment type="caution">
    <text evidence="1">The sequence shown here is derived from an EMBL/GenBank/DDBJ whole genome shotgun (WGS) entry which is preliminary data.</text>
</comment>
<proteinExistence type="predicted"/>